<dbReference type="GO" id="GO:0005840">
    <property type="term" value="C:ribosome"/>
    <property type="evidence" value="ECO:0007669"/>
    <property type="project" value="UniProtKB-KW"/>
</dbReference>
<dbReference type="InterPro" id="IPR036967">
    <property type="entry name" value="Ribosomal_uS11_sf"/>
</dbReference>
<sequence length="260" mass="28268">NCSVRGPWTGRLALGLHFTTCTPTHVSYIISVRVKIRKMLRLGVAKTLMGAVKALEGVQSSTGRILGYSGQNACKYCLTEGTRNLHTTTKMDKEHDRKDMIRSAPTRDEGAFGEATKDIDAPLREFVGMFPDEKTADLLFDGERFADLPIIHVSVSKNNTLMTISNAQGEVKMHRSCGIEGFKNTRKGTNIAAQATAISLATRALDRGIKNVRVTIKGLGPGRISALKGLTMGGINVVSITDRTPISWNCNPRPRAAKTL</sequence>
<keyword evidence="5" id="KW-1185">Reference proteome</keyword>
<evidence type="ECO:0000313" key="5">
    <source>
        <dbReference type="Proteomes" id="UP001497623"/>
    </source>
</evidence>
<dbReference type="PANTHER" id="PTHR11759">
    <property type="entry name" value="40S RIBOSOMAL PROTEIN S14/30S RIBOSOMAL PROTEIN S11"/>
    <property type="match status" value="1"/>
</dbReference>
<evidence type="ECO:0000256" key="2">
    <source>
        <dbReference type="ARBA" id="ARBA00022980"/>
    </source>
</evidence>
<dbReference type="GO" id="GO:0006412">
    <property type="term" value="P:translation"/>
    <property type="evidence" value="ECO:0007669"/>
    <property type="project" value="InterPro"/>
</dbReference>
<evidence type="ECO:0008006" key="6">
    <source>
        <dbReference type="Google" id="ProtNLM"/>
    </source>
</evidence>
<name>A0AAV2RXT5_MEGNR</name>
<dbReference type="AlphaFoldDB" id="A0AAV2RXT5"/>
<dbReference type="Gene3D" id="3.30.420.80">
    <property type="entry name" value="Ribosomal protein S11"/>
    <property type="match status" value="1"/>
</dbReference>
<dbReference type="GO" id="GO:0003735">
    <property type="term" value="F:structural constituent of ribosome"/>
    <property type="evidence" value="ECO:0007669"/>
    <property type="project" value="InterPro"/>
</dbReference>
<dbReference type="Pfam" id="PF00411">
    <property type="entry name" value="Ribosomal_S11"/>
    <property type="match status" value="1"/>
</dbReference>
<dbReference type="Proteomes" id="UP001497623">
    <property type="component" value="Unassembled WGS sequence"/>
</dbReference>
<dbReference type="GO" id="GO:1990904">
    <property type="term" value="C:ribonucleoprotein complex"/>
    <property type="evidence" value="ECO:0007669"/>
    <property type="project" value="UniProtKB-KW"/>
</dbReference>
<evidence type="ECO:0000313" key="4">
    <source>
        <dbReference type="EMBL" id="CAL4142061.1"/>
    </source>
</evidence>
<dbReference type="SUPFAM" id="SSF53137">
    <property type="entry name" value="Translational machinery components"/>
    <property type="match status" value="1"/>
</dbReference>
<evidence type="ECO:0000256" key="3">
    <source>
        <dbReference type="ARBA" id="ARBA00023274"/>
    </source>
</evidence>
<gene>
    <name evidence="4" type="ORF">MNOR_LOCUS28984</name>
</gene>
<organism evidence="4 5">
    <name type="scientific">Meganyctiphanes norvegica</name>
    <name type="common">Northern krill</name>
    <name type="synonym">Thysanopoda norvegica</name>
    <dbReference type="NCBI Taxonomy" id="48144"/>
    <lineage>
        <taxon>Eukaryota</taxon>
        <taxon>Metazoa</taxon>
        <taxon>Ecdysozoa</taxon>
        <taxon>Arthropoda</taxon>
        <taxon>Crustacea</taxon>
        <taxon>Multicrustacea</taxon>
        <taxon>Malacostraca</taxon>
        <taxon>Eumalacostraca</taxon>
        <taxon>Eucarida</taxon>
        <taxon>Euphausiacea</taxon>
        <taxon>Euphausiidae</taxon>
        <taxon>Meganyctiphanes</taxon>
    </lineage>
</organism>
<protein>
    <recommendedName>
        <fullName evidence="6">Ribosomal protein S11</fullName>
    </recommendedName>
</protein>
<accession>A0AAV2RXT5</accession>
<proteinExistence type="inferred from homology"/>
<dbReference type="InterPro" id="IPR001971">
    <property type="entry name" value="Ribosomal_uS11"/>
</dbReference>
<evidence type="ECO:0000256" key="1">
    <source>
        <dbReference type="ARBA" id="ARBA00006194"/>
    </source>
</evidence>
<comment type="similarity">
    <text evidence="1">Belongs to the universal ribosomal protein uS11 family.</text>
</comment>
<keyword evidence="3" id="KW-0687">Ribonucleoprotein</keyword>
<dbReference type="HAMAP" id="MF_01310">
    <property type="entry name" value="Ribosomal_uS11"/>
    <property type="match status" value="1"/>
</dbReference>
<comment type="caution">
    <text evidence="4">The sequence shown here is derived from an EMBL/GenBank/DDBJ whole genome shotgun (WGS) entry which is preliminary data.</text>
</comment>
<reference evidence="4 5" key="1">
    <citation type="submission" date="2024-05" db="EMBL/GenBank/DDBJ databases">
        <authorList>
            <person name="Wallberg A."/>
        </authorList>
    </citation>
    <scope>NUCLEOTIDE SEQUENCE [LARGE SCALE GENOMIC DNA]</scope>
</reference>
<feature type="non-terminal residue" evidence="4">
    <location>
        <position position="1"/>
    </location>
</feature>
<keyword evidence="2" id="KW-0689">Ribosomal protein</keyword>
<dbReference type="EMBL" id="CAXKWB010032888">
    <property type="protein sequence ID" value="CAL4142061.1"/>
    <property type="molecule type" value="Genomic_DNA"/>
</dbReference>